<reference evidence="6 7" key="1">
    <citation type="journal article" date="2018" name="IMA Fungus">
        <title>IMA Genome-F 9: Draft genome sequence of Annulohypoxylon stygium, Aspergillus mulundensis, Berkeleyomyces basicola (syn. Thielaviopsis basicola), Ceratocystis smalleyi, two Cercospora beticola strains, Coleophoma cylindrospora, Fusarium fracticaudum, Phialophora cf. hyalina, and Morchella septimelata.</title>
        <authorList>
            <person name="Wingfield B.D."/>
            <person name="Bills G.F."/>
            <person name="Dong Y."/>
            <person name="Huang W."/>
            <person name="Nel W.J."/>
            <person name="Swalarsk-Parry B.S."/>
            <person name="Vaghefi N."/>
            <person name="Wilken P.M."/>
            <person name="An Z."/>
            <person name="de Beer Z.W."/>
            <person name="De Vos L."/>
            <person name="Chen L."/>
            <person name="Duong T.A."/>
            <person name="Gao Y."/>
            <person name="Hammerbacher A."/>
            <person name="Kikkert J.R."/>
            <person name="Li Y."/>
            <person name="Li H."/>
            <person name="Li K."/>
            <person name="Li Q."/>
            <person name="Liu X."/>
            <person name="Ma X."/>
            <person name="Naidoo K."/>
            <person name="Pethybridge S.J."/>
            <person name="Sun J."/>
            <person name="Steenkamp E.T."/>
            <person name="van der Nest M.A."/>
            <person name="van Wyk S."/>
            <person name="Wingfield M.J."/>
            <person name="Xiong C."/>
            <person name="Yue Q."/>
            <person name="Zhang X."/>
        </authorList>
    </citation>
    <scope>NUCLEOTIDE SEQUENCE [LARGE SCALE GENOMIC DNA]</scope>
    <source>
        <strain evidence="6 7">BP 5553</strain>
    </source>
</reference>
<evidence type="ECO:0000256" key="4">
    <source>
        <dbReference type="ARBA" id="ARBA00023002"/>
    </source>
</evidence>
<dbReference type="PRINTS" id="PR00420">
    <property type="entry name" value="RNGMNOXGNASE"/>
</dbReference>
<comment type="cofactor">
    <cofactor evidence="1">
        <name>FAD</name>
        <dbReference type="ChEBI" id="CHEBI:57692"/>
    </cofactor>
</comment>
<name>A0A370U0M1_9HELO</name>
<dbReference type="SUPFAM" id="SSF51905">
    <property type="entry name" value="FAD/NAD(P)-binding domain"/>
    <property type="match status" value="1"/>
</dbReference>
<proteinExistence type="predicted"/>
<sequence length="426" mass="46726">MAFQSQVIIAGGGPTGLFLALRLVLRGIRVTVLEKDAVLHPAVRALGYFGPVHFALQRAGIFNEVQEKALFLTGFSWRKRAKQDGPNEKQWGDLIAAWNPWELSALEEGDCGCGLLCLGQDKLREIIMSKLIASDLAQVLLGHEVIGLSQGEHSATITTVDVSGAEKQFTAPFVIGADGGKSRMRNLMGLPLDGFTWPETIIASDIYVNFSPPKDGMATVYVIDPVDWAFICPLAEINYGGSNLYRCTFPMSPEECEPAVFDDCLKKKFERMFPGARPLKYELRRCQQYRSHQRQVPNYLVGRSILVGDAAHLNAPWGGLGLTTGLLDADSLADALNFVINDGKPLSILRSWADARHAVFKDFINPVSTANKLRCHDTNPDDPKSDPFLKAVMEQDSSALQEVNAGLDRMATDMADIVMGQSLSNL</sequence>
<evidence type="ECO:0000313" key="6">
    <source>
        <dbReference type="EMBL" id="RDL41315.1"/>
    </source>
</evidence>
<dbReference type="InterPro" id="IPR050641">
    <property type="entry name" value="RIFMO-like"/>
</dbReference>
<evidence type="ECO:0000313" key="7">
    <source>
        <dbReference type="Proteomes" id="UP000254866"/>
    </source>
</evidence>
<protein>
    <recommendedName>
        <fullName evidence="5">FAD-binding domain-containing protein</fullName>
    </recommendedName>
</protein>
<dbReference type="STRING" id="2656787.A0A370U0M1"/>
<organism evidence="6 7">
    <name type="scientific">Venustampulla echinocandica</name>
    <dbReference type="NCBI Taxonomy" id="2656787"/>
    <lineage>
        <taxon>Eukaryota</taxon>
        <taxon>Fungi</taxon>
        <taxon>Dikarya</taxon>
        <taxon>Ascomycota</taxon>
        <taxon>Pezizomycotina</taxon>
        <taxon>Leotiomycetes</taxon>
        <taxon>Helotiales</taxon>
        <taxon>Pleuroascaceae</taxon>
        <taxon>Venustampulla</taxon>
    </lineage>
</organism>
<dbReference type="Pfam" id="PF01494">
    <property type="entry name" value="FAD_binding_3"/>
    <property type="match status" value="1"/>
</dbReference>
<feature type="domain" description="FAD-binding" evidence="5">
    <location>
        <begin position="5"/>
        <end position="362"/>
    </location>
</feature>
<dbReference type="EMBL" id="NPIC01000001">
    <property type="protein sequence ID" value="RDL41315.1"/>
    <property type="molecule type" value="Genomic_DNA"/>
</dbReference>
<dbReference type="InterPro" id="IPR002938">
    <property type="entry name" value="FAD-bd"/>
</dbReference>
<keyword evidence="3" id="KW-0274">FAD</keyword>
<dbReference type="GO" id="GO:0016709">
    <property type="term" value="F:oxidoreductase activity, acting on paired donors, with incorporation or reduction of molecular oxygen, NAD(P)H as one donor, and incorporation of one atom of oxygen"/>
    <property type="evidence" value="ECO:0007669"/>
    <property type="project" value="UniProtKB-ARBA"/>
</dbReference>
<dbReference type="RefSeq" id="XP_031873971.1">
    <property type="nucleotide sequence ID" value="XM_032009917.1"/>
</dbReference>
<evidence type="ECO:0000256" key="2">
    <source>
        <dbReference type="ARBA" id="ARBA00022630"/>
    </source>
</evidence>
<dbReference type="AlphaFoldDB" id="A0A370U0M1"/>
<dbReference type="PANTHER" id="PTHR43004">
    <property type="entry name" value="TRK SYSTEM POTASSIUM UPTAKE PROTEIN"/>
    <property type="match status" value="1"/>
</dbReference>
<evidence type="ECO:0000256" key="1">
    <source>
        <dbReference type="ARBA" id="ARBA00001974"/>
    </source>
</evidence>
<dbReference type="Gene3D" id="3.50.50.60">
    <property type="entry name" value="FAD/NAD(P)-binding domain"/>
    <property type="match status" value="1"/>
</dbReference>
<dbReference type="GeneID" id="43594143"/>
<dbReference type="Proteomes" id="UP000254866">
    <property type="component" value="Unassembled WGS sequence"/>
</dbReference>
<dbReference type="InterPro" id="IPR036188">
    <property type="entry name" value="FAD/NAD-bd_sf"/>
</dbReference>
<evidence type="ECO:0000259" key="5">
    <source>
        <dbReference type="Pfam" id="PF01494"/>
    </source>
</evidence>
<comment type="caution">
    <text evidence="6">The sequence shown here is derived from an EMBL/GenBank/DDBJ whole genome shotgun (WGS) entry which is preliminary data.</text>
</comment>
<gene>
    <name evidence="6" type="ORF">BP5553_01294</name>
</gene>
<keyword evidence="4" id="KW-0560">Oxidoreductase</keyword>
<dbReference type="PANTHER" id="PTHR43004:SF19">
    <property type="entry name" value="BINDING MONOOXYGENASE, PUTATIVE (JCVI)-RELATED"/>
    <property type="match status" value="1"/>
</dbReference>
<dbReference type="Gene3D" id="3.30.70.2450">
    <property type="match status" value="1"/>
</dbReference>
<accession>A0A370U0M1</accession>
<evidence type="ECO:0000256" key="3">
    <source>
        <dbReference type="ARBA" id="ARBA00022827"/>
    </source>
</evidence>
<dbReference type="OrthoDB" id="2096480at2759"/>
<dbReference type="GO" id="GO:0071949">
    <property type="term" value="F:FAD binding"/>
    <property type="evidence" value="ECO:0007669"/>
    <property type="project" value="InterPro"/>
</dbReference>
<keyword evidence="7" id="KW-1185">Reference proteome</keyword>
<keyword evidence="2" id="KW-0285">Flavoprotein</keyword>